<keyword evidence="2" id="KW-1185">Reference proteome</keyword>
<accession>A0A835CL39</accession>
<proteinExistence type="predicted"/>
<gene>
    <name evidence="1" type="ORF">G2W53_001000</name>
</gene>
<name>A0A835CL39_9FABA</name>
<sequence length="79" mass="8768">MVDAESVNFEQTREWCDPYLPQPWVHASLVAQNLEELGSSHLGSDCLRVVTTWSCGMFPCCNIGVAEAGLKAIVWMLEP</sequence>
<dbReference type="EMBL" id="JAAIUW010000001">
    <property type="protein sequence ID" value="KAF7844095.1"/>
    <property type="molecule type" value="Genomic_DNA"/>
</dbReference>
<evidence type="ECO:0000313" key="2">
    <source>
        <dbReference type="Proteomes" id="UP000634136"/>
    </source>
</evidence>
<reference evidence="1" key="1">
    <citation type="submission" date="2020-09" db="EMBL/GenBank/DDBJ databases">
        <title>Genome-Enabled Discovery of Anthraquinone Biosynthesis in Senna tora.</title>
        <authorList>
            <person name="Kang S.-H."/>
            <person name="Pandey R.P."/>
            <person name="Lee C.-M."/>
            <person name="Sim J.-S."/>
            <person name="Jeong J.-T."/>
            <person name="Choi B.-S."/>
            <person name="Jung M."/>
            <person name="Ginzburg D."/>
            <person name="Zhao K."/>
            <person name="Won S.Y."/>
            <person name="Oh T.-J."/>
            <person name="Yu Y."/>
            <person name="Kim N.-H."/>
            <person name="Lee O.R."/>
            <person name="Lee T.-H."/>
            <person name="Bashyal P."/>
            <person name="Kim T.-S."/>
            <person name="Lee W.-H."/>
            <person name="Kawkins C."/>
            <person name="Kim C.-K."/>
            <person name="Kim J.S."/>
            <person name="Ahn B.O."/>
            <person name="Rhee S.Y."/>
            <person name="Sohng J.K."/>
        </authorList>
    </citation>
    <scope>NUCLEOTIDE SEQUENCE</scope>
    <source>
        <tissue evidence="1">Leaf</tissue>
    </source>
</reference>
<organism evidence="1 2">
    <name type="scientific">Senna tora</name>
    <dbReference type="NCBI Taxonomy" id="362788"/>
    <lineage>
        <taxon>Eukaryota</taxon>
        <taxon>Viridiplantae</taxon>
        <taxon>Streptophyta</taxon>
        <taxon>Embryophyta</taxon>
        <taxon>Tracheophyta</taxon>
        <taxon>Spermatophyta</taxon>
        <taxon>Magnoliopsida</taxon>
        <taxon>eudicotyledons</taxon>
        <taxon>Gunneridae</taxon>
        <taxon>Pentapetalae</taxon>
        <taxon>rosids</taxon>
        <taxon>fabids</taxon>
        <taxon>Fabales</taxon>
        <taxon>Fabaceae</taxon>
        <taxon>Caesalpinioideae</taxon>
        <taxon>Cassia clade</taxon>
        <taxon>Senna</taxon>
    </lineage>
</organism>
<protein>
    <submittedName>
        <fullName evidence="1">Uncharacterized protein</fullName>
    </submittedName>
</protein>
<evidence type="ECO:0000313" key="1">
    <source>
        <dbReference type="EMBL" id="KAF7844095.1"/>
    </source>
</evidence>
<dbReference type="Proteomes" id="UP000634136">
    <property type="component" value="Unassembled WGS sequence"/>
</dbReference>
<dbReference type="AlphaFoldDB" id="A0A835CL39"/>
<comment type="caution">
    <text evidence="1">The sequence shown here is derived from an EMBL/GenBank/DDBJ whole genome shotgun (WGS) entry which is preliminary data.</text>
</comment>